<feature type="region of interest" description="Disordered" evidence="1">
    <location>
        <begin position="1"/>
        <end position="22"/>
    </location>
</feature>
<feature type="compositionally biased region" description="Basic residues" evidence="1">
    <location>
        <begin position="1"/>
        <end position="13"/>
    </location>
</feature>
<dbReference type="KEGG" id="xbc:ELE36_16210"/>
<dbReference type="Proteomes" id="UP000291562">
    <property type="component" value="Chromosome"/>
</dbReference>
<protein>
    <recommendedName>
        <fullName evidence="4">CHAT domain-containing protein</fullName>
    </recommendedName>
</protein>
<dbReference type="OrthoDB" id="6045053at2"/>
<name>A0A411HMR7_9GAMM</name>
<keyword evidence="3" id="KW-1185">Reference proteome</keyword>
<evidence type="ECO:0000313" key="3">
    <source>
        <dbReference type="Proteomes" id="UP000291562"/>
    </source>
</evidence>
<gene>
    <name evidence="2" type="ORF">ELE36_16210</name>
</gene>
<dbReference type="AlphaFoldDB" id="A0A411HMR7"/>
<proteinExistence type="predicted"/>
<evidence type="ECO:0000256" key="1">
    <source>
        <dbReference type="SAM" id="MobiDB-lite"/>
    </source>
</evidence>
<dbReference type="EMBL" id="CP035704">
    <property type="protein sequence ID" value="QBB71773.1"/>
    <property type="molecule type" value="Genomic_DNA"/>
</dbReference>
<dbReference type="RefSeq" id="WP_129835112.1">
    <property type="nucleotide sequence ID" value="NZ_CP035704.1"/>
</dbReference>
<accession>A0A411HMR7</accession>
<evidence type="ECO:0008006" key="4">
    <source>
        <dbReference type="Google" id="ProtNLM"/>
    </source>
</evidence>
<evidence type="ECO:0000313" key="2">
    <source>
        <dbReference type="EMBL" id="QBB71773.1"/>
    </source>
</evidence>
<organism evidence="2 3">
    <name type="scientific">Pseudolysobacter antarcticus</name>
    <dbReference type="NCBI Taxonomy" id="2511995"/>
    <lineage>
        <taxon>Bacteria</taxon>
        <taxon>Pseudomonadati</taxon>
        <taxon>Pseudomonadota</taxon>
        <taxon>Gammaproteobacteria</taxon>
        <taxon>Lysobacterales</taxon>
        <taxon>Rhodanobacteraceae</taxon>
        <taxon>Pseudolysobacter</taxon>
    </lineage>
</organism>
<reference evidence="2 3" key="1">
    <citation type="submission" date="2019-01" db="EMBL/GenBank/DDBJ databases">
        <title>Pseudolysobacter antarctica gen. nov., sp. nov., isolated from Fildes Peninsula, Antarctica.</title>
        <authorList>
            <person name="Wei Z."/>
            <person name="Peng F."/>
        </authorList>
    </citation>
    <scope>NUCLEOTIDE SEQUENCE [LARGE SCALE GENOMIC DNA]</scope>
    <source>
        <strain evidence="2 3">AQ6-296</strain>
    </source>
</reference>
<sequence>MSKSKLKAPRKQHPQAPKKPAQALQAIRIAWRRIVIIESKEPFDHHNGEELRRKFQAAWASVGLSLTYYSVGCIREFQDALETEAARSITEGAPLLHIEAHGMPDGIETADGGNFSWHLIKKPLSLLNQQGAGHLVVILGACDGVQLYEALIGGGHTPFAAYIGVVGKINSRILLDAWENFYATLLSTKSLNSAAVAANRVLKTSFQPMLEIVTAAEIFLRATDNVLELEFNRTVLRRRAFKMLKEVNRNHFLDPKRWRLIGRTEALKRLLDARENDVKSIVGKCLGVEKPGSPLADTFTNHFSLAAHQCRLPNGKSLRRAHVKRWRNQRGNRTNGQSFAIIPEEIGMG</sequence>